<dbReference type="AlphaFoldDB" id="A0A1E3IA63"/>
<accession>A0A1E3IA63</accession>
<dbReference type="Proteomes" id="UP000094819">
    <property type="component" value="Unassembled WGS sequence"/>
</dbReference>
<proteinExistence type="predicted"/>
<evidence type="ECO:0000256" key="1">
    <source>
        <dbReference type="SAM" id="Phobius"/>
    </source>
</evidence>
<name>A0A1E3IA63_9TREE</name>
<evidence type="ECO:0000313" key="3">
    <source>
        <dbReference type="Proteomes" id="UP000094819"/>
    </source>
</evidence>
<protein>
    <submittedName>
        <fullName evidence="2">Uncharacterized protein</fullName>
    </submittedName>
</protein>
<reference evidence="2 3" key="1">
    <citation type="submission" date="2016-06" db="EMBL/GenBank/DDBJ databases">
        <title>Evolution of pathogenesis and genome organization in the Tremellales.</title>
        <authorList>
            <person name="Cuomo C."/>
            <person name="Litvintseva A."/>
            <person name="Heitman J."/>
            <person name="Chen Y."/>
            <person name="Sun S."/>
            <person name="Springer D."/>
            <person name="Dromer F."/>
            <person name="Young S."/>
            <person name="Zeng Q."/>
            <person name="Chapman S."/>
            <person name="Gujja S."/>
            <person name="Saif S."/>
            <person name="Birren B."/>
        </authorList>
    </citation>
    <scope>NUCLEOTIDE SEQUENCE [LARGE SCALE GENOMIC DNA]</scope>
    <source>
        <strain evidence="2 3">CBS 7118</strain>
    </source>
</reference>
<sequence>MGCSRQRASGAIHPCRRRPTVLVDYSKRPYPAHRATAAIGCVGPSRGLEKVEVRCVVSVPSHVGGVTGATLQVSNQLGAAVSFALQAGLFTANDGGISDFDNISASLYFEMGFVALWMTMFLVLYRSEKKAVKDGETGEDGR</sequence>
<comment type="caution">
    <text evidence="2">The sequence shown here is derived from an EMBL/GenBank/DDBJ whole genome shotgun (WGS) entry which is preliminary data.</text>
</comment>
<dbReference type="OrthoDB" id="440755at2759"/>
<keyword evidence="1" id="KW-1133">Transmembrane helix</keyword>
<keyword evidence="3" id="KW-1185">Reference proteome</keyword>
<dbReference type="RefSeq" id="XP_019028503.1">
    <property type="nucleotide sequence ID" value="XM_019179557.1"/>
</dbReference>
<keyword evidence="1" id="KW-0812">Transmembrane</keyword>
<gene>
    <name evidence="2" type="ORF">L198_07565</name>
</gene>
<keyword evidence="1" id="KW-0472">Membrane</keyword>
<dbReference type="EMBL" id="AWGH01000036">
    <property type="protein sequence ID" value="ODN85482.1"/>
    <property type="molecule type" value="Genomic_DNA"/>
</dbReference>
<feature type="transmembrane region" description="Helical" evidence="1">
    <location>
        <begin position="107"/>
        <end position="125"/>
    </location>
</feature>
<organism evidence="2 3">
    <name type="scientific">Cryptococcus wingfieldii CBS 7118</name>
    <dbReference type="NCBI Taxonomy" id="1295528"/>
    <lineage>
        <taxon>Eukaryota</taxon>
        <taxon>Fungi</taxon>
        <taxon>Dikarya</taxon>
        <taxon>Basidiomycota</taxon>
        <taxon>Agaricomycotina</taxon>
        <taxon>Tremellomycetes</taxon>
        <taxon>Tremellales</taxon>
        <taxon>Cryptococcaceae</taxon>
        <taxon>Cryptococcus</taxon>
    </lineage>
</organism>
<evidence type="ECO:0000313" key="2">
    <source>
        <dbReference type="EMBL" id="ODN85482.1"/>
    </source>
</evidence>
<dbReference type="GeneID" id="30196776"/>